<feature type="compositionally biased region" description="Polar residues" evidence="1">
    <location>
        <begin position="192"/>
        <end position="202"/>
    </location>
</feature>
<name>A0A939HPK4_9PROT</name>
<feature type="compositionally biased region" description="Low complexity" evidence="1">
    <location>
        <begin position="100"/>
        <end position="117"/>
    </location>
</feature>
<comment type="caution">
    <text evidence="2">The sequence shown here is derived from an EMBL/GenBank/DDBJ whole genome shotgun (WGS) entry which is preliminary data.</text>
</comment>
<feature type="compositionally biased region" description="Gly residues" evidence="1">
    <location>
        <begin position="169"/>
        <end position="179"/>
    </location>
</feature>
<dbReference type="Proteomes" id="UP000664073">
    <property type="component" value="Unassembled WGS sequence"/>
</dbReference>
<sequence>MGLAAALLLGGCHHQDAVDSTFDWIHHMRGGAIAEQRPPPPGRYDPYPLVGLTPTTPPALPSAQARTLLTQQLIRNRTLTYRTVSANGTLYPDIPPPPNAAATGAAAGKPQPAGTAQKGENGQPAPATLPPGVNGAIMDAAEAPPPPPVVAGTSAASPAQAGSSQAGSSQGGTQQGGAGQAELPMPAVTHAGTGNTKGSATQDEAEVAMPEVRQKADQGNAPPVAIPQIPDAPPEPPAFPGYDVPSDAGLADSMQPNYDLTNVRGTPFHFVPQSDLLSAGQDGTFTKLLSSTPHGPFYIRGFGDTASQDVQDQADAVRLGLLRATRIAQGLVSRGVPASAIHVRGDAFGTGAMVSTTP</sequence>
<keyword evidence="3" id="KW-1185">Reference proteome</keyword>
<evidence type="ECO:0000256" key="1">
    <source>
        <dbReference type="SAM" id="MobiDB-lite"/>
    </source>
</evidence>
<reference evidence="2" key="1">
    <citation type="submission" date="2021-03" db="EMBL/GenBank/DDBJ databases">
        <title>The complete genome sequence of Acetobacter sp. TBRC 12339.</title>
        <authorList>
            <person name="Charoenyingcharoen P."/>
            <person name="Yukphan P."/>
        </authorList>
    </citation>
    <scope>NUCLEOTIDE SEQUENCE</scope>
    <source>
        <strain evidence="2">TBRC 12339</strain>
    </source>
</reference>
<evidence type="ECO:0000313" key="2">
    <source>
        <dbReference type="EMBL" id="MBO1325432.1"/>
    </source>
</evidence>
<accession>A0A939HPK4</accession>
<protein>
    <recommendedName>
        <fullName evidence="4">OmpA-like domain-containing protein</fullName>
    </recommendedName>
</protein>
<gene>
    <name evidence="2" type="ORF">J2D77_09755</name>
</gene>
<dbReference type="AlphaFoldDB" id="A0A939HPK4"/>
<evidence type="ECO:0008006" key="4">
    <source>
        <dbReference type="Google" id="ProtNLM"/>
    </source>
</evidence>
<organism evidence="2 3">
    <name type="scientific">Acetobacter garciniae</name>
    <dbReference type="NCBI Taxonomy" id="2817435"/>
    <lineage>
        <taxon>Bacteria</taxon>
        <taxon>Pseudomonadati</taxon>
        <taxon>Pseudomonadota</taxon>
        <taxon>Alphaproteobacteria</taxon>
        <taxon>Acetobacterales</taxon>
        <taxon>Acetobacteraceae</taxon>
        <taxon>Acetobacter</taxon>
    </lineage>
</organism>
<evidence type="ECO:0000313" key="3">
    <source>
        <dbReference type="Proteomes" id="UP000664073"/>
    </source>
</evidence>
<feature type="compositionally biased region" description="Low complexity" evidence="1">
    <location>
        <begin position="150"/>
        <end position="168"/>
    </location>
</feature>
<dbReference type="EMBL" id="JAFVMH010000004">
    <property type="protein sequence ID" value="MBO1325432.1"/>
    <property type="molecule type" value="Genomic_DNA"/>
</dbReference>
<proteinExistence type="predicted"/>
<feature type="region of interest" description="Disordered" evidence="1">
    <location>
        <begin position="90"/>
        <end position="206"/>
    </location>
</feature>